<dbReference type="Gene3D" id="3.40.1710.10">
    <property type="entry name" value="abc type-2 transporter like domain"/>
    <property type="match status" value="1"/>
</dbReference>
<comment type="subcellular location">
    <subcellularLocation>
        <location evidence="1">Cell membrane</location>
        <topology evidence="1">Multi-pass membrane protein</topology>
    </subcellularLocation>
</comment>
<dbReference type="GO" id="GO:0005886">
    <property type="term" value="C:plasma membrane"/>
    <property type="evidence" value="ECO:0007669"/>
    <property type="project" value="UniProtKB-SubCell"/>
</dbReference>
<dbReference type="AlphaFoldDB" id="A0AAW5EF77"/>
<dbReference type="Proteomes" id="UP001431131">
    <property type="component" value="Unassembled WGS sequence"/>
</dbReference>
<evidence type="ECO:0000259" key="7">
    <source>
        <dbReference type="Pfam" id="PF12698"/>
    </source>
</evidence>
<evidence type="ECO:0000256" key="2">
    <source>
        <dbReference type="ARBA" id="ARBA00022475"/>
    </source>
</evidence>
<protein>
    <submittedName>
        <fullName evidence="8">ABC transporter permease</fullName>
    </submittedName>
</protein>
<keyword evidence="3 6" id="KW-0812">Transmembrane</keyword>
<evidence type="ECO:0000313" key="8">
    <source>
        <dbReference type="EMBL" id="MCH1627843.1"/>
    </source>
</evidence>
<accession>A0AAW5EF77</accession>
<proteinExistence type="predicted"/>
<evidence type="ECO:0000256" key="4">
    <source>
        <dbReference type="ARBA" id="ARBA00022989"/>
    </source>
</evidence>
<feature type="transmembrane region" description="Helical" evidence="6">
    <location>
        <begin position="306"/>
        <end position="325"/>
    </location>
</feature>
<keyword evidence="9" id="KW-1185">Reference proteome</keyword>
<comment type="caution">
    <text evidence="8">The sequence shown here is derived from an EMBL/GenBank/DDBJ whole genome shotgun (WGS) entry which is preliminary data.</text>
</comment>
<evidence type="ECO:0000256" key="5">
    <source>
        <dbReference type="ARBA" id="ARBA00023136"/>
    </source>
</evidence>
<name>A0AAW5EF77_9BACI</name>
<evidence type="ECO:0000313" key="9">
    <source>
        <dbReference type="Proteomes" id="UP001431131"/>
    </source>
</evidence>
<dbReference type="InterPro" id="IPR013525">
    <property type="entry name" value="ABC2_TM"/>
</dbReference>
<feature type="transmembrane region" description="Helical" evidence="6">
    <location>
        <begin position="204"/>
        <end position="223"/>
    </location>
</feature>
<keyword evidence="4 6" id="KW-1133">Transmembrane helix</keyword>
<dbReference type="PANTHER" id="PTHR30294">
    <property type="entry name" value="MEMBRANE COMPONENT OF ABC TRANSPORTER YHHJ-RELATED"/>
    <property type="match status" value="1"/>
</dbReference>
<keyword evidence="2" id="KW-1003">Cell membrane</keyword>
<organism evidence="8 9">
    <name type="scientific">Fredinandcohnia quinoae</name>
    <dbReference type="NCBI Taxonomy" id="2918902"/>
    <lineage>
        <taxon>Bacteria</taxon>
        <taxon>Bacillati</taxon>
        <taxon>Bacillota</taxon>
        <taxon>Bacilli</taxon>
        <taxon>Bacillales</taxon>
        <taxon>Bacillaceae</taxon>
        <taxon>Fredinandcohnia</taxon>
    </lineage>
</organism>
<sequence length="371" mass="42365">MRILIQKMKQFVKNPVSLLFLFIIPIGATIGLGSLFEKGQEELAIPIALVDEDKSDFSKIITKRMSDQSKITITNVSREKAEKLLATNEVDSIFMIKQGFQDNLLQEKREDTIEVWVSPSSMAVGIVREVMASEVIRLTSNIKAAEHVEKLYNQKGIEDSSIWDEAYAYTDAQWDPEPLMTIDYIEQRGKDIVDAKSEIINPYLGLWTFFTMLACFLAIDWIIKERNTIFARIQTTYQGLSSYLWKSISGYFILHVLQAFMSFIIFIKLDIVENRMSLLVAMILYLFICMSLSVLFASFTRNLNSYYISSFLFVLIVGVLGGSFFPVPELSEVFPQSFVQHTATNMQTILAICVSSGLIVFAIRRVKRDYN</sequence>
<feature type="transmembrane region" description="Helical" evidence="6">
    <location>
        <begin position="345"/>
        <end position="363"/>
    </location>
</feature>
<evidence type="ECO:0000256" key="3">
    <source>
        <dbReference type="ARBA" id="ARBA00022692"/>
    </source>
</evidence>
<dbReference type="GO" id="GO:0140359">
    <property type="term" value="F:ABC-type transporter activity"/>
    <property type="evidence" value="ECO:0007669"/>
    <property type="project" value="InterPro"/>
</dbReference>
<reference evidence="8" key="1">
    <citation type="submission" date="2022-02" db="EMBL/GenBank/DDBJ databases">
        <title>Fredinandcohnia quinoae sp. nov. isolated from Chenopodium quinoa seeds.</title>
        <authorList>
            <person name="Saati-Santamaria Z."/>
            <person name="Flores-Felix J.D."/>
            <person name="Igual J.M."/>
            <person name="Velazquez E."/>
            <person name="Garcia-Fraile P."/>
            <person name="Martinez-Molina E."/>
        </authorList>
    </citation>
    <scope>NUCLEOTIDE SEQUENCE</scope>
    <source>
        <strain evidence="8">SECRCQ15</strain>
    </source>
</reference>
<evidence type="ECO:0000256" key="6">
    <source>
        <dbReference type="SAM" id="Phobius"/>
    </source>
</evidence>
<dbReference type="EMBL" id="JAKTTI010000058">
    <property type="protein sequence ID" value="MCH1627843.1"/>
    <property type="molecule type" value="Genomic_DNA"/>
</dbReference>
<feature type="transmembrane region" description="Helical" evidence="6">
    <location>
        <begin position="16"/>
        <end position="36"/>
    </location>
</feature>
<feature type="transmembrane region" description="Helical" evidence="6">
    <location>
        <begin position="243"/>
        <end position="267"/>
    </location>
</feature>
<feature type="transmembrane region" description="Helical" evidence="6">
    <location>
        <begin position="279"/>
        <end position="299"/>
    </location>
</feature>
<evidence type="ECO:0000256" key="1">
    <source>
        <dbReference type="ARBA" id="ARBA00004651"/>
    </source>
</evidence>
<feature type="domain" description="ABC-2 type transporter transmembrane" evidence="7">
    <location>
        <begin position="18"/>
        <end position="335"/>
    </location>
</feature>
<dbReference type="PANTHER" id="PTHR30294:SF29">
    <property type="entry name" value="MULTIDRUG ABC TRANSPORTER PERMEASE YBHS-RELATED"/>
    <property type="match status" value="1"/>
</dbReference>
<dbReference type="InterPro" id="IPR051449">
    <property type="entry name" value="ABC-2_transporter_component"/>
</dbReference>
<gene>
    <name evidence="8" type="ORF">MJG50_21125</name>
</gene>
<dbReference type="Pfam" id="PF12698">
    <property type="entry name" value="ABC2_membrane_3"/>
    <property type="match status" value="1"/>
</dbReference>
<keyword evidence="5 6" id="KW-0472">Membrane</keyword>